<dbReference type="Pfam" id="PF00069">
    <property type="entry name" value="Pkinase"/>
    <property type="match status" value="1"/>
</dbReference>
<dbReference type="VEuPathDB" id="FungiDB:PGTG_13641"/>
<accession>E3KT27</accession>
<reference evidence="3" key="2">
    <citation type="journal article" date="2011" name="Proc. Natl. Acad. Sci. U.S.A.">
        <title>Obligate biotrophy features unraveled by the genomic analysis of rust fungi.</title>
        <authorList>
            <person name="Duplessis S."/>
            <person name="Cuomo C.A."/>
            <person name="Lin Y.-C."/>
            <person name="Aerts A."/>
            <person name="Tisserant E."/>
            <person name="Veneault-Fourrey C."/>
            <person name="Joly D.L."/>
            <person name="Hacquard S."/>
            <person name="Amselem J."/>
            <person name="Cantarel B.L."/>
            <person name="Chiu R."/>
            <person name="Coutinho P.M."/>
            <person name="Feau N."/>
            <person name="Field M."/>
            <person name="Frey P."/>
            <person name="Gelhaye E."/>
            <person name="Goldberg J."/>
            <person name="Grabherr M.G."/>
            <person name="Kodira C.D."/>
            <person name="Kohler A."/>
            <person name="Kuees U."/>
            <person name="Lindquist E.A."/>
            <person name="Lucas S.M."/>
            <person name="Mago R."/>
            <person name="Mauceli E."/>
            <person name="Morin E."/>
            <person name="Murat C."/>
            <person name="Pangilinan J.L."/>
            <person name="Park R."/>
            <person name="Pearson M."/>
            <person name="Quesneville H."/>
            <person name="Rouhier N."/>
            <person name="Sakthikumar S."/>
            <person name="Salamov A.A."/>
            <person name="Schmutz J."/>
            <person name="Selles B."/>
            <person name="Shapiro H."/>
            <person name="Tanguay P."/>
            <person name="Tuskan G.A."/>
            <person name="Henrissat B."/>
            <person name="Van de Peer Y."/>
            <person name="Rouze P."/>
            <person name="Ellis J.G."/>
            <person name="Dodds P.N."/>
            <person name="Schein J.E."/>
            <person name="Zhong S."/>
            <person name="Hamelin R.C."/>
            <person name="Grigoriev I.V."/>
            <person name="Szabo L.J."/>
            <person name="Martin F."/>
        </authorList>
    </citation>
    <scope>NUCLEOTIDE SEQUENCE [LARGE SCALE GENOMIC DNA]</scope>
    <source>
        <strain evidence="3">CRL 75-36-700-3 / race SCCL</strain>
    </source>
</reference>
<dbReference type="KEGG" id="pgr:PGTG_13641"/>
<protein>
    <recommendedName>
        <fullName evidence="1">Protein kinase domain-containing protein</fullName>
    </recommendedName>
</protein>
<proteinExistence type="predicted"/>
<dbReference type="RefSeq" id="XP_003331832.1">
    <property type="nucleotide sequence ID" value="XM_003331784.1"/>
</dbReference>
<evidence type="ECO:0000259" key="1">
    <source>
        <dbReference type="PROSITE" id="PS50011"/>
    </source>
</evidence>
<dbReference type="InterPro" id="IPR000719">
    <property type="entry name" value="Prot_kinase_dom"/>
</dbReference>
<dbReference type="SUPFAM" id="SSF56112">
    <property type="entry name" value="Protein kinase-like (PK-like)"/>
    <property type="match status" value="1"/>
</dbReference>
<dbReference type="GO" id="GO:0005524">
    <property type="term" value="F:ATP binding"/>
    <property type="evidence" value="ECO:0007669"/>
    <property type="project" value="InterPro"/>
</dbReference>
<evidence type="ECO:0000313" key="2">
    <source>
        <dbReference type="EMBL" id="EFP87413.1"/>
    </source>
</evidence>
<name>E3KT27_PUCGT</name>
<dbReference type="PANTHER" id="PTHR44167:SF24">
    <property type="entry name" value="SERINE_THREONINE-PROTEIN KINASE CHK2"/>
    <property type="match status" value="1"/>
</dbReference>
<organism evidence="2 3">
    <name type="scientific">Puccinia graminis f. sp. tritici (strain CRL 75-36-700-3 / race SCCL)</name>
    <name type="common">Black stem rust fungus</name>
    <dbReference type="NCBI Taxonomy" id="418459"/>
    <lineage>
        <taxon>Eukaryota</taxon>
        <taxon>Fungi</taxon>
        <taxon>Dikarya</taxon>
        <taxon>Basidiomycota</taxon>
        <taxon>Pucciniomycotina</taxon>
        <taxon>Pucciniomycetes</taxon>
        <taxon>Pucciniales</taxon>
        <taxon>Pucciniaceae</taxon>
        <taxon>Puccinia</taxon>
    </lineage>
</organism>
<sequence length="171" mass="19506">MSKYTCSQIKVSQLLMGKYLANRLAYHTVRFCHAQGVAHCNIKPENILCGFDQVYLTDFGLATDLRHSTNKCGTRAYMSPECLGSLDTSLCFYNTFANNIWSLGFVLMNLLGSARPWREARSDDPHFRTFVAQDTTFFNPIGKSFEYSFILKMLCLEDRQMTAKQVLQALL</sequence>
<dbReference type="HOGENOM" id="CLU_1563651_0_0_1"/>
<evidence type="ECO:0000313" key="3">
    <source>
        <dbReference type="Proteomes" id="UP000008783"/>
    </source>
</evidence>
<feature type="domain" description="Protein kinase" evidence="1">
    <location>
        <begin position="1"/>
        <end position="171"/>
    </location>
</feature>
<dbReference type="PANTHER" id="PTHR44167">
    <property type="entry name" value="OVARIAN-SPECIFIC SERINE/THREONINE-PROTEIN KINASE LOK-RELATED"/>
    <property type="match status" value="1"/>
</dbReference>
<keyword evidence="3" id="KW-1185">Reference proteome</keyword>
<dbReference type="STRING" id="418459.E3KT27"/>
<dbReference type="GO" id="GO:0004674">
    <property type="term" value="F:protein serine/threonine kinase activity"/>
    <property type="evidence" value="ECO:0000318"/>
    <property type="project" value="GO_Central"/>
</dbReference>
<dbReference type="SMART" id="SM00220">
    <property type="entry name" value="S_TKc"/>
    <property type="match status" value="1"/>
</dbReference>
<dbReference type="InParanoid" id="E3KT27"/>
<dbReference type="GeneID" id="10538142"/>
<gene>
    <name evidence="2" type="ORF">PGTG_13641</name>
</gene>
<dbReference type="PROSITE" id="PS50011">
    <property type="entry name" value="PROTEIN_KINASE_DOM"/>
    <property type="match status" value="1"/>
</dbReference>
<dbReference type="GO" id="GO:0005737">
    <property type="term" value="C:cytoplasm"/>
    <property type="evidence" value="ECO:0000318"/>
    <property type="project" value="GO_Central"/>
</dbReference>
<dbReference type="GO" id="GO:0005634">
    <property type="term" value="C:nucleus"/>
    <property type="evidence" value="ECO:0000318"/>
    <property type="project" value="GO_Central"/>
</dbReference>
<dbReference type="AlphaFoldDB" id="E3KT27"/>
<reference key="1">
    <citation type="submission" date="2007-01" db="EMBL/GenBank/DDBJ databases">
        <title>The Genome Sequence of Puccinia graminis f. sp. tritici Strain CRL 75-36-700-3.</title>
        <authorList>
            <consortium name="The Broad Institute Genome Sequencing Platform"/>
            <person name="Birren B."/>
            <person name="Lander E."/>
            <person name="Galagan J."/>
            <person name="Nusbaum C."/>
            <person name="Devon K."/>
            <person name="Cuomo C."/>
            <person name="Jaffe D."/>
            <person name="Butler J."/>
            <person name="Alvarez P."/>
            <person name="Gnerre S."/>
            <person name="Grabherr M."/>
            <person name="Mauceli E."/>
            <person name="Brockman W."/>
            <person name="Young S."/>
            <person name="LaButti K."/>
            <person name="Sykes S."/>
            <person name="DeCaprio D."/>
            <person name="Crawford M."/>
            <person name="Koehrsen M."/>
            <person name="Engels R."/>
            <person name="Montgomery P."/>
            <person name="Pearson M."/>
            <person name="Howarth C."/>
            <person name="Larson L."/>
            <person name="White J."/>
            <person name="Zeng Q."/>
            <person name="Kodira C."/>
            <person name="Yandava C."/>
            <person name="Alvarado L."/>
            <person name="O'Leary S."/>
            <person name="Szabo L."/>
            <person name="Dean R."/>
            <person name="Schein J."/>
        </authorList>
    </citation>
    <scope>NUCLEOTIDE SEQUENCE</scope>
    <source>
        <strain>CRL 75-36-700-3</strain>
    </source>
</reference>
<dbReference type="Gene3D" id="1.10.510.10">
    <property type="entry name" value="Transferase(Phosphotransferase) domain 1"/>
    <property type="match status" value="1"/>
</dbReference>
<dbReference type="EMBL" id="DS178306">
    <property type="protein sequence ID" value="EFP87413.1"/>
    <property type="molecule type" value="Genomic_DNA"/>
</dbReference>
<dbReference type="GO" id="GO:0000086">
    <property type="term" value="P:G2/M transition of mitotic cell cycle"/>
    <property type="evidence" value="ECO:0000318"/>
    <property type="project" value="GO_Central"/>
</dbReference>
<dbReference type="Proteomes" id="UP000008783">
    <property type="component" value="Unassembled WGS sequence"/>
</dbReference>
<dbReference type="InterPro" id="IPR011009">
    <property type="entry name" value="Kinase-like_dom_sf"/>
</dbReference>
<dbReference type="OrthoDB" id="541276at2759"/>